<proteinExistence type="predicted"/>
<reference evidence="2" key="1">
    <citation type="submission" date="2023-03" db="EMBL/GenBank/DDBJ databases">
        <title>Massive genome expansion in bonnet fungi (Mycena s.s.) driven by repeated elements and novel gene families across ecological guilds.</title>
        <authorList>
            <consortium name="Lawrence Berkeley National Laboratory"/>
            <person name="Harder C.B."/>
            <person name="Miyauchi S."/>
            <person name="Viragh M."/>
            <person name="Kuo A."/>
            <person name="Thoen E."/>
            <person name="Andreopoulos B."/>
            <person name="Lu D."/>
            <person name="Skrede I."/>
            <person name="Drula E."/>
            <person name="Henrissat B."/>
            <person name="Morin E."/>
            <person name="Kohler A."/>
            <person name="Barry K."/>
            <person name="LaButti K."/>
            <person name="Morin E."/>
            <person name="Salamov A."/>
            <person name="Lipzen A."/>
            <person name="Mereny Z."/>
            <person name="Hegedus B."/>
            <person name="Baldrian P."/>
            <person name="Stursova M."/>
            <person name="Weitz H."/>
            <person name="Taylor A."/>
            <person name="Grigoriev I.V."/>
            <person name="Nagy L.G."/>
            <person name="Martin F."/>
            <person name="Kauserud H."/>
        </authorList>
    </citation>
    <scope>NUCLEOTIDE SEQUENCE</scope>
    <source>
        <strain evidence="2">CBHHK002</strain>
    </source>
</reference>
<dbReference type="AlphaFoldDB" id="A0AAD6Z6X4"/>
<feature type="compositionally biased region" description="Low complexity" evidence="1">
    <location>
        <begin position="84"/>
        <end position="93"/>
    </location>
</feature>
<keyword evidence="3" id="KW-1185">Reference proteome</keyword>
<name>A0AAD6Z6X4_9AGAR</name>
<protein>
    <submittedName>
        <fullName evidence="2">Uncharacterized protein</fullName>
    </submittedName>
</protein>
<accession>A0AAD6Z6X4</accession>
<evidence type="ECO:0000313" key="2">
    <source>
        <dbReference type="EMBL" id="KAJ7309214.1"/>
    </source>
</evidence>
<dbReference type="Proteomes" id="UP001218218">
    <property type="component" value="Unassembled WGS sequence"/>
</dbReference>
<evidence type="ECO:0000256" key="1">
    <source>
        <dbReference type="SAM" id="MobiDB-lite"/>
    </source>
</evidence>
<sequence length="150" mass="16330">MSISTCSEAHHYRARCAPLRRLSPSCARAALLSGDGCTPWLSAVSQHHRARASLDLQAALRALRVGQCRRSPEDATPHRLFHNQASNVAQSASQPPPPSKTPSPRGLSPAPASARTHRQNEQGIYPRIHPTENQTSRPRNHHPHVPSSTG</sequence>
<dbReference type="EMBL" id="JARIHO010000083">
    <property type="protein sequence ID" value="KAJ7309214.1"/>
    <property type="molecule type" value="Genomic_DNA"/>
</dbReference>
<gene>
    <name evidence="2" type="ORF">DFH08DRAFT_899794</name>
</gene>
<evidence type="ECO:0000313" key="3">
    <source>
        <dbReference type="Proteomes" id="UP001218218"/>
    </source>
</evidence>
<feature type="region of interest" description="Disordered" evidence="1">
    <location>
        <begin position="69"/>
        <end position="150"/>
    </location>
</feature>
<organism evidence="2 3">
    <name type="scientific">Mycena albidolilacea</name>
    <dbReference type="NCBI Taxonomy" id="1033008"/>
    <lineage>
        <taxon>Eukaryota</taxon>
        <taxon>Fungi</taxon>
        <taxon>Dikarya</taxon>
        <taxon>Basidiomycota</taxon>
        <taxon>Agaricomycotina</taxon>
        <taxon>Agaricomycetes</taxon>
        <taxon>Agaricomycetidae</taxon>
        <taxon>Agaricales</taxon>
        <taxon>Marasmiineae</taxon>
        <taxon>Mycenaceae</taxon>
        <taxon>Mycena</taxon>
    </lineage>
</organism>
<comment type="caution">
    <text evidence="2">The sequence shown here is derived from an EMBL/GenBank/DDBJ whole genome shotgun (WGS) entry which is preliminary data.</text>
</comment>